<feature type="domain" description="RRM" evidence="5">
    <location>
        <begin position="36"/>
        <end position="122"/>
    </location>
</feature>
<dbReference type="Proteomes" id="UP000191024">
    <property type="component" value="Chromosome C"/>
</dbReference>
<evidence type="ECO:0000256" key="1">
    <source>
        <dbReference type="ARBA" id="ARBA00022737"/>
    </source>
</evidence>
<dbReference type="InterPro" id="IPR050825">
    <property type="entry name" value="RBM42_RBP45_47-like"/>
</dbReference>
<evidence type="ECO:0000313" key="6">
    <source>
        <dbReference type="EMBL" id="SCU83663.1"/>
    </source>
</evidence>
<evidence type="ECO:0000259" key="5">
    <source>
        <dbReference type="PROSITE" id="PS50102"/>
    </source>
</evidence>
<feature type="region of interest" description="Disordered" evidence="4">
    <location>
        <begin position="1"/>
        <end position="37"/>
    </location>
</feature>
<dbReference type="InterPro" id="IPR012677">
    <property type="entry name" value="Nucleotide-bd_a/b_plait_sf"/>
</dbReference>
<dbReference type="STRING" id="1230905.A0A1G4J2R0"/>
<feature type="domain" description="RRM" evidence="5">
    <location>
        <begin position="130"/>
        <end position="209"/>
    </location>
</feature>
<keyword evidence="7" id="KW-1185">Reference proteome</keyword>
<feature type="region of interest" description="Disordered" evidence="4">
    <location>
        <begin position="362"/>
        <end position="385"/>
    </location>
</feature>
<dbReference type="AlphaFoldDB" id="A0A1G4J2R0"/>
<dbReference type="CDD" id="cd12611">
    <property type="entry name" value="RRM1_NGR1_NAM8_like"/>
    <property type="match status" value="1"/>
</dbReference>
<evidence type="ECO:0000256" key="3">
    <source>
        <dbReference type="PROSITE-ProRule" id="PRU00176"/>
    </source>
</evidence>
<dbReference type="PANTHER" id="PTHR47640">
    <property type="entry name" value="TRNA SELENOCYSTEINE 1-ASSOCIATED PROTEIN 1-RELATED-RELATED"/>
    <property type="match status" value="1"/>
</dbReference>
<dbReference type="InterPro" id="IPR035979">
    <property type="entry name" value="RBD_domain_sf"/>
</dbReference>
<dbReference type="Pfam" id="PF00076">
    <property type="entry name" value="RRM_1"/>
    <property type="match status" value="2"/>
</dbReference>
<keyword evidence="2 3" id="KW-0694">RNA-binding</keyword>
<name>A0A1G4J2R0_9SACH</name>
<dbReference type="EMBL" id="LT598466">
    <property type="protein sequence ID" value="SCU83663.1"/>
    <property type="molecule type" value="Genomic_DNA"/>
</dbReference>
<evidence type="ECO:0000256" key="4">
    <source>
        <dbReference type="SAM" id="MobiDB-lite"/>
    </source>
</evidence>
<proteinExistence type="predicted"/>
<dbReference type="OrthoDB" id="446113at2759"/>
<dbReference type="CDD" id="cd12345">
    <property type="entry name" value="RRM2_SECp43_like"/>
    <property type="match status" value="1"/>
</dbReference>
<feature type="domain" description="RRM" evidence="5">
    <location>
        <begin position="275"/>
        <end position="347"/>
    </location>
</feature>
<dbReference type="PANTHER" id="PTHR47640:SF10">
    <property type="entry name" value="TRNA SELENOCYSTEINE 1-ASSOCIATED PROTEIN 1-RELATED"/>
    <property type="match status" value="1"/>
</dbReference>
<gene>
    <name evidence="6" type="ORF">LAMI_0C04082G</name>
</gene>
<feature type="compositionally biased region" description="Polar residues" evidence="4">
    <location>
        <begin position="1"/>
        <end position="36"/>
    </location>
</feature>
<reference evidence="7" key="1">
    <citation type="submission" date="2016-03" db="EMBL/GenBank/DDBJ databases">
        <authorList>
            <person name="Devillers H."/>
        </authorList>
    </citation>
    <scope>NUCLEOTIDE SEQUENCE [LARGE SCALE GENOMIC DNA]</scope>
</reference>
<dbReference type="Gene3D" id="3.30.70.330">
    <property type="match status" value="3"/>
</dbReference>
<sequence>MSYGPSNNGGYRFSSGNNMYSDRNQVQPEQPGTKASQLYMGDLDPFWDESVIRGIWASLGEPHVQVRLIRGTGNPGMGSGGNQGYCFVEFPSHLNASNALLKNGLPLPSFPGKVLKLNWASFATAPGNEHSIFVGDLAPNVNEAQLFELFISRFASTLNTKIVFDQMTGVSKGYGFVKFGSEAEQRRALLEMQGVFLNGRAIRVSTTSKNKPKYQQQPALQQQTDSAFGIDFAVRQQRQHQHQKFSQQQAQMRGLYAYPVQPQPQLSQFTDPNNTTVFIGGLSSLVTEEELRTYFEPFGPIVYVKIPLGKGCGFVQYVERISAETAIAKMQGFPIGNSRIRLSWGRSAKQAAAMQQAVASAFQDQQQQHQHQQQDQQQQLAASQQQAASNVPYQRQLAMPAVYGYATTWDSLNGGFGLFSQNASTSSFNDSAKPSANSLIPGLANMEFTSQPMRPGNSIGSNEQYASAVSQGFETFPQEFAVSARSGENGGLFAHPQITIQGHDIYVNRTAASIDRLEQGSNGFVFA</sequence>
<dbReference type="FunFam" id="3.30.70.330:FF:000065">
    <property type="entry name" value="mRNA binding post-transcriptional regulator"/>
    <property type="match status" value="1"/>
</dbReference>
<evidence type="ECO:0000256" key="2">
    <source>
        <dbReference type="ARBA" id="ARBA00022884"/>
    </source>
</evidence>
<protein>
    <submittedName>
        <fullName evidence="6">LAMI_0C04082g1_1</fullName>
    </submittedName>
</protein>
<dbReference type="GO" id="GO:0003729">
    <property type="term" value="F:mRNA binding"/>
    <property type="evidence" value="ECO:0007669"/>
    <property type="project" value="InterPro"/>
</dbReference>
<keyword evidence="1" id="KW-0677">Repeat</keyword>
<dbReference type="CDD" id="cd12346">
    <property type="entry name" value="RRM3_NGR1_NAM8_like"/>
    <property type="match status" value="1"/>
</dbReference>
<dbReference type="SUPFAM" id="SSF54928">
    <property type="entry name" value="RNA-binding domain, RBD"/>
    <property type="match status" value="2"/>
</dbReference>
<evidence type="ECO:0000313" key="7">
    <source>
        <dbReference type="Proteomes" id="UP000191024"/>
    </source>
</evidence>
<dbReference type="PROSITE" id="PS50102">
    <property type="entry name" value="RRM"/>
    <property type="match status" value="3"/>
</dbReference>
<organism evidence="6 7">
    <name type="scientific">Lachancea mirantina</name>
    <dbReference type="NCBI Taxonomy" id="1230905"/>
    <lineage>
        <taxon>Eukaryota</taxon>
        <taxon>Fungi</taxon>
        <taxon>Dikarya</taxon>
        <taxon>Ascomycota</taxon>
        <taxon>Saccharomycotina</taxon>
        <taxon>Saccharomycetes</taxon>
        <taxon>Saccharomycetales</taxon>
        <taxon>Saccharomycetaceae</taxon>
        <taxon>Lachancea</taxon>
    </lineage>
</organism>
<dbReference type="InterPro" id="IPR000504">
    <property type="entry name" value="RRM_dom"/>
</dbReference>
<dbReference type="SMART" id="SM00360">
    <property type="entry name" value="RRM"/>
    <property type="match status" value="3"/>
</dbReference>
<dbReference type="GO" id="GO:0005829">
    <property type="term" value="C:cytosol"/>
    <property type="evidence" value="ECO:0007669"/>
    <property type="project" value="TreeGrafter"/>
</dbReference>
<accession>A0A1G4J2R0</accession>